<dbReference type="Proteomes" id="UP000266743">
    <property type="component" value="Chromosome 10"/>
</dbReference>
<dbReference type="AlphaFoldDB" id="A0A3L6KY52"/>
<name>A0A3L6KY52_9TRYP</name>
<comment type="caution">
    <text evidence="2">The sequence shown here is derived from an EMBL/GenBank/DDBJ whole genome shotgun (WGS) entry which is preliminary data.</text>
</comment>
<protein>
    <submittedName>
        <fullName evidence="2">Uncharacterized protein</fullName>
    </submittedName>
</protein>
<sequence length="658" mass="74313">MSYKYSSREYCSPVCMRCVKSNGVRGSVDTVGGDTGRCECHTSIGHRHKYSVERKNNAGRQTTSILSPAPCSARGTATDAPADRQNVDGQRRSSFAKPFPNDIVWIPTSQLLPRFHGTDTGGSNEEEEYCPVTKWPKPQDIPLPSMIPLPSSVLRSLPPEKSQPPSQWSSIPVNEQTIKKKRGCDGQGYEVAERPVAPSVRVEGHVCPCEKRMLHTYPSNRETAETHEEAEQQKCDVKESEEEPANINNNNNNTPGQYINECCDSDETQKYDSVQMWCQSLRQPTRRCEQPPPRSRKSSASPTAERFAACGTSQHRCTATHPDGSCERRRDSELRGGSGARENSLHPPRKSVDSKVSRGTNNIHAGKSETRKLREVVNVRTTSSNSDTASVRSEPEEVSRDREERFRVHLTNMDELYRHLLSRYDEFQKDHADFLEKNGSSRRVVDEQTAHPQKLSIKKDTVDLVDDIPPLPERGYSGKLYPLSEDSQKLQEQLISLETRWKQTGRPKKGGAEERMWGLAETAVNAERDRKQTRPLARRTKTLSADRKISSGRTYVVKKAESKESRGRTQSVKRVPTDSKIVGTTRHMSPQGGARRRDVSPQLVYNFLAAQKDKNSEENDGNGECVSDSRGRHLDFTREQVLHLVRERKMLFSREEKK</sequence>
<feature type="region of interest" description="Disordered" evidence="1">
    <location>
        <begin position="283"/>
        <end position="370"/>
    </location>
</feature>
<dbReference type="EMBL" id="QSBY01000010">
    <property type="protein sequence ID" value="RHW69313.1"/>
    <property type="molecule type" value="Genomic_DNA"/>
</dbReference>
<evidence type="ECO:0000256" key="1">
    <source>
        <dbReference type="SAM" id="MobiDB-lite"/>
    </source>
</evidence>
<feature type="region of interest" description="Disordered" evidence="1">
    <location>
        <begin position="51"/>
        <end position="94"/>
    </location>
</feature>
<proteinExistence type="predicted"/>
<feature type="compositionally biased region" description="Polar residues" evidence="1">
    <location>
        <begin position="379"/>
        <end position="391"/>
    </location>
</feature>
<feature type="compositionally biased region" description="Basic and acidic residues" evidence="1">
    <location>
        <begin position="324"/>
        <end position="334"/>
    </location>
</feature>
<feature type="region of interest" description="Disordered" evidence="1">
    <location>
        <begin position="379"/>
        <end position="398"/>
    </location>
</feature>
<gene>
    <name evidence="2" type="ORF">DPX39_100011300</name>
</gene>
<feature type="compositionally biased region" description="Basic and acidic residues" evidence="1">
    <location>
        <begin position="222"/>
        <end position="238"/>
    </location>
</feature>
<accession>A0A3L6KY52</accession>
<reference evidence="2" key="1">
    <citation type="submission" date="2018-09" db="EMBL/GenBank/DDBJ databases">
        <title>whole genome sequence of T. equiperdum IVM-t1 strain.</title>
        <authorList>
            <person name="Suganuma K."/>
        </authorList>
    </citation>
    <scope>NUCLEOTIDE SEQUENCE [LARGE SCALE GENOMIC DNA]</scope>
    <source>
        <strain evidence="2">IVM-t1</strain>
    </source>
</reference>
<evidence type="ECO:0000313" key="2">
    <source>
        <dbReference type="EMBL" id="RHW69313.1"/>
    </source>
</evidence>
<feature type="region of interest" description="Disordered" evidence="1">
    <location>
        <begin position="220"/>
        <end position="261"/>
    </location>
</feature>
<feature type="region of interest" description="Disordered" evidence="1">
    <location>
        <begin position="611"/>
        <end position="630"/>
    </location>
</feature>
<feature type="compositionally biased region" description="Basic and acidic residues" evidence="1">
    <location>
        <begin position="81"/>
        <end position="91"/>
    </location>
</feature>
<organism evidence="2">
    <name type="scientific">Trypanosoma brucei equiperdum</name>
    <dbReference type="NCBI Taxonomy" id="630700"/>
    <lineage>
        <taxon>Eukaryota</taxon>
        <taxon>Discoba</taxon>
        <taxon>Euglenozoa</taxon>
        <taxon>Kinetoplastea</taxon>
        <taxon>Metakinetoplastina</taxon>
        <taxon>Trypanosomatida</taxon>
        <taxon>Trypanosomatidae</taxon>
        <taxon>Trypanosoma</taxon>
    </lineage>
</organism>